<name>A0A165LGL9_EXIGL</name>
<dbReference type="Proteomes" id="UP000077266">
    <property type="component" value="Unassembled WGS sequence"/>
</dbReference>
<dbReference type="EMBL" id="KV425925">
    <property type="protein sequence ID" value="KZV97813.1"/>
    <property type="molecule type" value="Genomic_DNA"/>
</dbReference>
<dbReference type="OrthoDB" id="2443686at2759"/>
<reference evidence="2 3" key="1">
    <citation type="journal article" date="2016" name="Mol. Biol. Evol.">
        <title>Comparative Genomics of Early-Diverging Mushroom-Forming Fungi Provides Insights into the Origins of Lignocellulose Decay Capabilities.</title>
        <authorList>
            <person name="Nagy L.G."/>
            <person name="Riley R."/>
            <person name="Tritt A."/>
            <person name="Adam C."/>
            <person name="Daum C."/>
            <person name="Floudas D."/>
            <person name="Sun H."/>
            <person name="Yadav J.S."/>
            <person name="Pangilinan J."/>
            <person name="Larsson K.H."/>
            <person name="Matsuura K."/>
            <person name="Barry K."/>
            <person name="Labutti K."/>
            <person name="Kuo R."/>
            <person name="Ohm R.A."/>
            <person name="Bhattacharya S.S."/>
            <person name="Shirouzu T."/>
            <person name="Yoshinaga Y."/>
            <person name="Martin F.M."/>
            <person name="Grigoriev I.V."/>
            <person name="Hibbett D.S."/>
        </authorList>
    </citation>
    <scope>NUCLEOTIDE SEQUENCE [LARGE SCALE GENOMIC DNA]</scope>
    <source>
        <strain evidence="2 3">HHB12029</strain>
    </source>
</reference>
<keyword evidence="1" id="KW-0732">Signal</keyword>
<accession>A0A165LGL9</accession>
<proteinExistence type="predicted"/>
<evidence type="ECO:0000313" key="3">
    <source>
        <dbReference type="Proteomes" id="UP000077266"/>
    </source>
</evidence>
<keyword evidence="3" id="KW-1185">Reference proteome</keyword>
<sequence>MKGSLRIVAFTLVLTFCQCILASLLPLNVSHMDVRSALEARDCVATTCKCTGIRTGLFCGDGAFNCKVGNVYQCGENGKISCDYGFRTSCPDCTTIFCEN</sequence>
<dbReference type="AlphaFoldDB" id="A0A165LGL9"/>
<organism evidence="2 3">
    <name type="scientific">Exidia glandulosa HHB12029</name>
    <dbReference type="NCBI Taxonomy" id="1314781"/>
    <lineage>
        <taxon>Eukaryota</taxon>
        <taxon>Fungi</taxon>
        <taxon>Dikarya</taxon>
        <taxon>Basidiomycota</taxon>
        <taxon>Agaricomycotina</taxon>
        <taxon>Agaricomycetes</taxon>
        <taxon>Auriculariales</taxon>
        <taxon>Exidiaceae</taxon>
        <taxon>Exidia</taxon>
    </lineage>
</organism>
<dbReference type="InParanoid" id="A0A165LGL9"/>
<feature type="signal peptide" evidence="1">
    <location>
        <begin position="1"/>
        <end position="22"/>
    </location>
</feature>
<feature type="chain" id="PRO_5007861752" evidence="1">
    <location>
        <begin position="23"/>
        <end position="100"/>
    </location>
</feature>
<evidence type="ECO:0000313" key="2">
    <source>
        <dbReference type="EMBL" id="KZV97813.1"/>
    </source>
</evidence>
<evidence type="ECO:0000256" key="1">
    <source>
        <dbReference type="SAM" id="SignalP"/>
    </source>
</evidence>
<protein>
    <submittedName>
        <fullName evidence="2">Uncharacterized protein</fullName>
    </submittedName>
</protein>
<gene>
    <name evidence="2" type="ORF">EXIGLDRAFT_729611</name>
</gene>